<feature type="region of interest" description="Disordered" evidence="1">
    <location>
        <begin position="1"/>
        <end position="21"/>
    </location>
</feature>
<organism evidence="2 3">
    <name type="scientific">Globodera rostochiensis</name>
    <name type="common">Golden nematode worm</name>
    <name type="synonym">Heterodera rostochiensis</name>
    <dbReference type="NCBI Taxonomy" id="31243"/>
    <lineage>
        <taxon>Eukaryota</taxon>
        <taxon>Metazoa</taxon>
        <taxon>Ecdysozoa</taxon>
        <taxon>Nematoda</taxon>
        <taxon>Chromadorea</taxon>
        <taxon>Rhabditida</taxon>
        <taxon>Tylenchina</taxon>
        <taxon>Tylenchomorpha</taxon>
        <taxon>Tylenchoidea</taxon>
        <taxon>Heteroderidae</taxon>
        <taxon>Heteroderinae</taxon>
        <taxon>Globodera</taxon>
    </lineage>
</organism>
<protein>
    <submittedName>
        <fullName evidence="3">Uncharacterized protein</fullName>
    </submittedName>
</protein>
<evidence type="ECO:0000313" key="3">
    <source>
        <dbReference type="WBParaSite" id="Gr19_v10_g8405.t1"/>
    </source>
</evidence>
<keyword evidence="2" id="KW-1185">Reference proteome</keyword>
<proteinExistence type="predicted"/>
<evidence type="ECO:0000313" key="2">
    <source>
        <dbReference type="Proteomes" id="UP000887572"/>
    </source>
</evidence>
<accession>A0A914I921</accession>
<evidence type="ECO:0000256" key="1">
    <source>
        <dbReference type="SAM" id="MobiDB-lite"/>
    </source>
</evidence>
<dbReference type="Proteomes" id="UP000887572">
    <property type="component" value="Unplaced"/>
</dbReference>
<name>A0A914I921_GLORO</name>
<dbReference type="WBParaSite" id="Gr19_v10_g8405.t1">
    <property type="protein sequence ID" value="Gr19_v10_g8405.t1"/>
    <property type="gene ID" value="Gr19_v10_g8405"/>
</dbReference>
<reference evidence="3" key="1">
    <citation type="submission" date="2022-11" db="UniProtKB">
        <authorList>
            <consortium name="WormBaseParasite"/>
        </authorList>
    </citation>
    <scope>IDENTIFICATION</scope>
</reference>
<feature type="compositionally biased region" description="Polar residues" evidence="1">
    <location>
        <begin position="7"/>
        <end position="21"/>
    </location>
</feature>
<sequence>MNRKLHSSTNNDAMSDNASESEQQQQMKEIWICADVWYEVFALVSPLELGQKMALISDRFDALVDEHFKTRKWSLGSMEIRRAKRGNGAQIVKGSRKRKRLPIPQGPIPAKVMGFKEIWIIYVDQTVIEFLQRLRRVFDSAGTNVEIYTSDDESRSWEIIRQKIWPLVNDNICRFLLFDSDQLDHLRRFSPAILRNCPNLRSIYSVEYFPEFPGEDNASASSDQALAKWLRTPREDGRPKMFLGGFYSTKMEELKGSFVDASTPVKFIIKVEDDVEPFELTNNWTGERLTLRRLNEDDIWLLVRCPIVREEAKWAAWEKEAIEWQWHRQWNRIDINLEDSDIGDDLVDAKAGPSEPSE</sequence>
<dbReference type="AlphaFoldDB" id="A0A914I921"/>